<evidence type="ECO:0000313" key="3">
    <source>
        <dbReference type="Proteomes" id="UP001066276"/>
    </source>
</evidence>
<protein>
    <submittedName>
        <fullName evidence="2">Uncharacterized protein</fullName>
    </submittedName>
</protein>
<organism evidence="2 3">
    <name type="scientific">Pleurodeles waltl</name>
    <name type="common">Iberian ribbed newt</name>
    <dbReference type="NCBI Taxonomy" id="8319"/>
    <lineage>
        <taxon>Eukaryota</taxon>
        <taxon>Metazoa</taxon>
        <taxon>Chordata</taxon>
        <taxon>Craniata</taxon>
        <taxon>Vertebrata</taxon>
        <taxon>Euteleostomi</taxon>
        <taxon>Amphibia</taxon>
        <taxon>Batrachia</taxon>
        <taxon>Caudata</taxon>
        <taxon>Salamandroidea</taxon>
        <taxon>Salamandridae</taxon>
        <taxon>Pleurodelinae</taxon>
        <taxon>Pleurodeles</taxon>
    </lineage>
</organism>
<name>A0AAV7V307_PLEWA</name>
<accession>A0AAV7V307</accession>
<dbReference type="Proteomes" id="UP001066276">
    <property type="component" value="Chromosome 2_2"/>
</dbReference>
<evidence type="ECO:0000256" key="1">
    <source>
        <dbReference type="SAM" id="MobiDB-lite"/>
    </source>
</evidence>
<sequence length="119" mass="13277">MDDLEHTVDARPEEQEALWRRIAILVKQQIKLQLKQEDLEKRSRGNSIGIRGITRAAKGMDIMAFTADLLHAICGDDVASSPALDRARRVAPAQGALKSPQTSSHRYTSSPKRKLSCRK</sequence>
<proteinExistence type="predicted"/>
<dbReference type="EMBL" id="JANPWB010000004">
    <property type="protein sequence ID" value="KAJ1194574.1"/>
    <property type="molecule type" value="Genomic_DNA"/>
</dbReference>
<feature type="region of interest" description="Disordered" evidence="1">
    <location>
        <begin position="84"/>
        <end position="119"/>
    </location>
</feature>
<gene>
    <name evidence="2" type="ORF">NDU88_003862</name>
</gene>
<dbReference type="AlphaFoldDB" id="A0AAV7V307"/>
<evidence type="ECO:0000313" key="2">
    <source>
        <dbReference type="EMBL" id="KAJ1194574.1"/>
    </source>
</evidence>
<keyword evidence="3" id="KW-1185">Reference proteome</keyword>
<reference evidence="2" key="1">
    <citation type="journal article" date="2022" name="bioRxiv">
        <title>Sequencing and chromosome-scale assembly of the giantPleurodeles waltlgenome.</title>
        <authorList>
            <person name="Brown T."/>
            <person name="Elewa A."/>
            <person name="Iarovenko S."/>
            <person name="Subramanian E."/>
            <person name="Araus A.J."/>
            <person name="Petzold A."/>
            <person name="Susuki M."/>
            <person name="Suzuki K.-i.T."/>
            <person name="Hayashi T."/>
            <person name="Toyoda A."/>
            <person name="Oliveira C."/>
            <person name="Osipova E."/>
            <person name="Leigh N.D."/>
            <person name="Simon A."/>
            <person name="Yun M.H."/>
        </authorList>
    </citation>
    <scope>NUCLEOTIDE SEQUENCE</scope>
    <source>
        <strain evidence="2">20211129_DDA</strain>
        <tissue evidence="2">Liver</tissue>
    </source>
</reference>
<comment type="caution">
    <text evidence="2">The sequence shown here is derived from an EMBL/GenBank/DDBJ whole genome shotgun (WGS) entry which is preliminary data.</text>
</comment>
<feature type="compositionally biased region" description="Polar residues" evidence="1">
    <location>
        <begin position="99"/>
        <end position="110"/>
    </location>
</feature>